<gene>
    <name evidence="10" type="ORF">BGAL_0528g00030</name>
</gene>
<dbReference type="InterPro" id="IPR017972">
    <property type="entry name" value="Cyt_P450_CS"/>
</dbReference>
<name>A0A4S8QPK2_9HELO</name>
<dbReference type="Proteomes" id="UP000308671">
    <property type="component" value="Unassembled WGS sequence"/>
</dbReference>
<accession>A0A4S8QPK2</accession>
<comment type="similarity">
    <text evidence="2 9">Belongs to the cytochrome P450 family.</text>
</comment>
<dbReference type="InterPro" id="IPR001128">
    <property type="entry name" value="Cyt_P450"/>
</dbReference>
<organism evidence="10 11">
    <name type="scientific">Botrytis galanthina</name>
    <dbReference type="NCBI Taxonomy" id="278940"/>
    <lineage>
        <taxon>Eukaryota</taxon>
        <taxon>Fungi</taxon>
        <taxon>Dikarya</taxon>
        <taxon>Ascomycota</taxon>
        <taxon>Pezizomycotina</taxon>
        <taxon>Leotiomycetes</taxon>
        <taxon>Helotiales</taxon>
        <taxon>Sclerotiniaceae</taxon>
        <taxon>Botrytis</taxon>
    </lineage>
</organism>
<dbReference type="GO" id="GO:0004497">
    <property type="term" value="F:monooxygenase activity"/>
    <property type="evidence" value="ECO:0007669"/>
    <property type="project" value="UniProtKB-KW"/>
</dbReference>
<dbReference type="GO" id="GO:0005506">
    <property type="term" value="F:iron ion binding"/>
    <property type="evidence" value="ECO:0007669"/>
    <property type="project" value="InterPro"/>
</dbReference>
<feature type="binding site" description="axial binding residue" evidence="8">
    <location>
        <position position="444"/>
    </location>
    <ligand>
        <name>heme</name>
        <dbReference type="ChEBI" id="CHEBI:30413"/>
    </ligand>
    <ligandPart>
        <name>Fe</name>
        <dbReference type="ChEBI" id="CHEBI:18248"/>
    </ligandPart>
</feature>
<evidence type="ECO:0000256" key="4">
    <source>
        <dbReference type="ARBA" id="ARBA00023002"/>
    </source>
</evidence>
<evidence type="ECO:0000256" key="7">
    <source>
        <dbReference type="ARBA" id="ARBA00023033"/>
    </source>
</evidence>
<evidence type="ECO:0000256" key="6">
    <source>
        <dbReference type="ARBA" id="ARBA00023026"/>
    </source>
</evidence>
<dbReference type="InterPro" id="IPR002401">
    <property type="entry name" value="Cyt_P450_E_grp-I"/>
</dbReference>
<comment type="caution">
    <text evidence="10">The sequence shown here is derived from an EMBL/GenBank/DDBJ whole genome shotgun (WGS) entry which is preliminary data.</text>
</comment>
<keyword evidence="11" id="KW-1185">Reference proteome</keyword>
<dbReference type="InterPro" id="IPR050121">
    <property type="entry name" value="Cytochrome_P450_monoxygenase"/>
</dbReference>
<evidence type="ECO:0000313" key="11">
    <source>
        <dbReference type="Proteomes" id="UP000308671"/>
    </source>
</evidence>
<dbReference type="Gene3D" id="1.10.630.10">
    <property type="entry name" value="Cytochrome P450"/>
    <property type="match status" value="1"/>
</dbReference>
<dbReference type="CDD" id="cd11062">
    <property type="entry name" value="CYP58-like"/>
    <property type="match status" value="1"/>
</dbReference>
<dbReference type="InterPro" id="IPR036396">
    <property type="entry name" value="Cyt_P450_sf"/>
</dbReference>
<evidence type="ECO:0000256" key="2">
    <source>
        <dbReference type="ARBA" id="ARBA00010617"/>
    </source>
</evidence>
<evidence type="ECO:0000256" key="9">
    <source>
        <dbReference type="RuleBase" id="RU000461"/>
    </source>
</evidence>
<dbReference type="PRINTS" id="PR00385">
    <property type="entry name" value="P450"/>
</dbReference>
<sequence length="511" mass="58560">MSSIWTSLCVTTLFYIVLLYLYRITFHPLALFPGPKLAAITLWYEFYHDFFHHGRYIFRIKEMHEKYGPIVRVTPDELHVNDPSFVPELMPAGGRRRNKCVRLMQMFGLVKASAATTDHDLHRMRRGAMSKFFSKESIRRIEPMMKLNIDKLFLRLRELQETGEPINCLPMFGAFTNDLISEYAFGFNPNWLGAPNFNAAFYHMMDGFHQFGPFAVQFSWFIPMINAIPKTLRQSMNPGGNKFVGFKQELLSNIDKANRAKASAHQEGKEVKTLFDEITASKIPEIEKQRSRLLDEARNISIAGTETTSLTLSALTFYLLSNPKILIKLRAELKAALPDPSIEPILKDMEQLPYLSAIIQEGLRIAMGTSNRQTRNAPDQVMRYDDGKKVWLIPPGTNVGMATPLIHLNPKIFQNPLVFNPDRFIKDPSLKRNIMSFSHGSRQCLGMQLAYAELYLMLASLWRKFGCKEDKGGEGWLELYQTDKTDVEMAADRFVPYPKKGSKGIRIVVRK</sequence>
<comment type="cofactor">
    <cofactor evidence="1 8">
        <name>heme</name>
        <dbReference type="ChEBI" id="CHEBI:30413"/>
    </cofactor>
</comment>
<evidence type="ECO:0000313" key="10">
    <source>
        <dbReference type="EMBL" id="THV45115.1"/>
    </source>
</evidence>
<dbReference type="EMBL" id="PQXL01000527">
    <property type="protein sequence ID" value="THV45115.1"/>
    <property type="molecule type" value="Genomic_DNA"/>
</dbReference>
<dbReference type="PANTHER" id="PTHR24305">
    <property type="entry name" value="CYTOCHROME P450"/>
    <property type="match status" value="1"/>
</dbReference>
<keyword evidence="5 8" id="KW-0408">Iron</keyword>
<evidence type="ECO:0000256" key="5">
    <source>
        <dbReference type="ARBA" id="ARBA00023004"/>
    </source>
</evidence>
<keyword evidence="4 9" id="KW-0560">Oxidoreductase</keyword>
<evidence type="ECO:0000256" key="8">
    <source>
        <dbReference type="PIRSR" id="PIRSR602401-1"/>
    </source>
</evidence>
<keyword evidence="3 8" id="KW-0479">Metal-binding</keyword>
<dbReference type="OrthoDB" id="3945418at2759"/>
<protein>
    <recommendedName>
        <fullName evidence="12">Cytochrome P450</fullName>
    </recommendedName>
</protein>
<evidence type="ECO:0000256" key="3">
    <source>
        <dbReference type="ARBA" id="ARBA00022723"/>
    </source>
</evidence>
<dbReference type="PROSITE" id="PS00086">
    <property type="entry name" value="CYTOCHROME_P450"/>
    <property type="match status" value="1"/>
</dbReference>
<keyword evidence="6" id="KW-0843">Virulence</keyword>
<proteinExistence type="inferred from homology"/>
<evidence type="ECO:0008006" key="12">
    <source>
        <dbReference type="Google" id="ProtNLM"/>
    </source>
</evidence>
<dbReference type="Pfam" id="PF00067">
    <property type="entry name" value="p450"/>
    <property type="match status" value="1"/>
</dbReference>
<dbReference type="SUPFAM" id="SSF48264">
    <property type="entry name" value="Cytochrome P450"/>
    <property type="match status" value="1"/>
</dbReference>
<dbReference type="AlphaFoldDB" id="A0A4S8QPK2"/>
<dbReference type="PRINTS" id="PR00463">
    <property type="entry name" value="EP450I"/>
</dbReference>
<dbReference type="GO" id="GO:0020037">
    <property type="term" value="F:heme binding"/>
    <property type="evidence" value="ECO:0007669"/>
    <property type="project" value="InterPro"/>
</dbReference>
<dbReference type="PANTHER" id="PTHR24305:SF157">
    <property type="entry name" value="N-ACETYLTRYPTOPHAN 6-HYDROXYLASE IVOC-RELATED"/>
    <property type="match status" value="1"/>
</dbReference>
<evidence type="ECO:0000256" key="1">
    <source>
        <dbReference type="ARBA" id="ARBA00001971"/>
    </source>
</evidence>
<reference evidence="10 11" key="1">
    <citation type="submission" date="2017-12" db="EMBL/GenBank/DDBJ databases">
        <title>Comparative genomics of Botrytis spp.</title>
        <authorList>
            <person name="Valero-Jimenez C.A."/>
            <person name="Tapia P."/>
            <person name="Veloso J."/>
            <person name="Silva-Moreno E."/>
            <person name="Staats M."/>
            <person name="Valdes J.H."/>
            <person name="Van Kan J.A.L."/>
        </authorList>
    </citation>
    <scope>NUCLEOTIDE SEQUENCE [LARGE SCALE GENOMIC DNA]</scope>
    <source>
        <strain evidence="10 11">MUCL435</strain>
    </source>
</reference>
<keyword evidence="7 9" id="KW-0503">Monooxygenase</keyword>
<dbReference type="GO" id="GO:0016705">
    <property type="term" value="F:oxidoreductase activity, acting on paired donors, with incorporation or reduction of molecular oxygen"/>
    <property type="evidence" value="ECO:0007669"/>
    <property type="project" value="InterPro"/>
</dbReference>
<keyword evidence="8 9" id="KW-0349">Heme</keyword>